<organism evidence="2">
    <name type="scientific">uncultured Nocardioidaceae bacterium</name>
    <dbReference type="NCBI Taxonomy" id="253824"/>
    <lineage>
        <taxon>Bacteria</taxon>
        <taxon>Bacillati</taxon>
        <taxon>Actinomycetota</taxon>
        <taxon>Actinomycetes</taxon>
        <taxon>Propionibacteriales</taxon>
        <taxon>Nocardioidaceae</taxon>
        <taxon>environmental samples</taxon>
    </lineage>
</organism>
<feature type="region of interest" description="Disordered" evidence="1">
    <location>
        <begin position="19"/>
        <end position="103"/>
    </location>
</feature>
<sequence>ARPHRQRPRRLRPEERLRAASARCRPRRRRPRTGGVRAGRRLPDLLRALCRGGGRRRGQPGCGPRRVGQRRTDRGQRRPRCASRAGLERGDSPAGSAAQRRQRAVHRCAHAHRGRGDALPRRLLEHAVLRGPPARAPAVAAGCVRTRWNAAAFRFGRV</sequence>
<dbReference type="GO" id="GO:0004751">
    <property type="term" value="F:ribose-5-phosphate isomerase activity"/>
    <property type="evidence" value="ECO:0007669"/>
    <property type="project" value="UniProtKB-EC"/>
</dbReference>
<evidence type="ECO:0000313" key="2">
    <source>
        <dbReference type="EMBL" id="CAA9356490.1"/>
    </source>
</evidence>
<feature type="non-terminal residue" evidence="2">
    <location>
        <position position="1"/>
    </location>
</feature>
<evidence type="ECO:0000256" key="1">
    <source>
        <dbReference type="SAM" id="MobiDB-lite"/>
    </source>
</evidence>
<dbReference type="EC" id="5.3.1.6" evidence="2"/>
<name>A0A6J4MD62_9ACTN</name>
<keyword evidence="2" id="KW-0413">Isomerase</keyword>
<reference evidence="2" key="1">
    <citation type="submission" date="2020-02" db="EMBL/GenBank/DDBJ databases">
        <authorList>
            <person name="Meier V. D."/>
        </authorList>
    </citation>
    <scope>NUCLEOTIDE SEQUENCE</scope>
    <source>
        <strain evidence="2">AVDCRST_MAG29</strain>
    </source>
</reference>
<protein>
    <submittedName>
        <fullName evidence="2">Ribose 5-phosphate isomerase B / Galactose 6-phosphate isomerase</fullName>
        <ecNumber evidence="2">5.3.1.6</ecNumber>
    </submittedName>
</protein>
<proteinExistence type="predicted"/>
<gene>
    <name evidence="2" type="ORF">AVDCRST_MAG29-2622</name>
</gene>
<dbReference type="AlphaFoldDB" id="A0A6J4MD62"/>
<accession>A0A6J4MD62</accession>
<feature type="non-terminal residue" evidence="2">
    <location>
        <position position="158"/>
    </location>
</feature>
<dbReference type="EMBL" id="CADCUG010000150">
    <property type="protein sequence ID" value="CAA9356490.1"/>
    <property type="molecule type" value="Genomic_DNA"/>
</dbReference>